<evidence type="ECO:0000256" key="1">
    <source>
        <dbReference type="SAM" id="Coils"/>
    </source>
</evidence>
<keyword evidence="3" id="KW-0812">Transmembrane</keyword>
<proteinExistence type="predicted"/>
<feature type="domain" description="STY4199-like HEPN" evidence="4">
    <location>
        <begin position="1"/>
        <end position="282"/>
    </location>
</feature>
<dbReference type="Pfam" id="PF18729">
    <property type="entry name" value="HEPN_STY4199"/>
    <property type="match status" value="1"/>
</dbReference>
<evidence type="ECO:0000313" key="5">
    <source>
        <dbReference type="EMBL" id="SQA64350.1"/>
    </source>
</evidence>
<evidence type="ECO:0000256" key="3">
    <source>
        <dbReference type="SAM" id="Phobius"/>
    </source>
</evidence>
<feature type="coiled-coil region" evidence="1">
    <location>
        <begin position="127"/>
        <end position="154"/>
    </location>
</feature>
<reference evidence="5 6" key="1">
    <citation type="submission" date="2018-06" db="EMBL/GenBank/DDBJ databases">
        <authorList>
            <consortium name="Pathogen Informatics"/>
            <person name="Doyle S."/>
        </authorList>
    </citation>
    <scope>NUCLEOTIDE SEQUENCE [LARGE SCALE GENOMIC DNA]</scope>
    <source>
        <strain evidence="5 6">NCTC11967</strain>
    </source>
</reference>
<comment type="caution">
    <text evidence="5">The sequence shown here is derived from an EMBL/GenBank/DDBJ whole genome shotgun (WGS) entry which is preliminary data.</text>
</comment>
<evidence type="ECO:0000259" key="4">
    <source>
        <dbReference type="Pfam" id="PF18729"/>
    </source>
</evidence>
<feature type="region of interest" description="Disordered" evidence="2">
    <location>
        <begin position="300"/>
        <end position="324"/>
    </location>
</feature>
<evidence type="ECO:0000256" key="2">
    <source>
        <dbReference type="SAM" id="MobiDB-lite"/>
    </source>
</evidence>
<feature type="compositionally biased region" description="Basic and acidic residues" evidence="2">
    <location>
        <begin position="305"/>
        <end position="324"/>
    </location>
</feature>
<name>A0AB38G026_9ENTR</name>
<keyword evidence="1" id="KW-0175">Coiled coil</keyword>
<accession>A0AB38G026</accession>
<evidence type="ECO:0000313" key="6">
    <source>
        <dbReference type="Proteomes" id="UP000251313"/>
    </source>
</evidence>
<gene>
    <name evidence="5" type="ORF">NCTC11967_03450</name>
</gene>
<dbReference type="EMBL" id="UAVL01000018">
    <property type="protein sequence ID" value="SQA64350.1"/>
    <property type="molecule type" value="Genomic_DNA"/>
</dbReference>
<dbReference type="InterPro" id="IPR040816">
    <property type="entry name" value="STY4199_HEPN_dom"/>
</dbReference>
<organism evidence="5 6">
    <name type="scientific">Yokenella regensburgei</name>
    <dbReference type="NCBI Taxonomy" id="158877"/>
    <lineage>
        <taxon>Bacteria</taxon>
        <taxon>Pseudomonadati</taxon>
        <taxon>Pseudomonadota</taxon>
        <taxon>Gammaproteobacteria</taxon>
        <taxon>Enterobacterales</taxon>
        <taxon>Enterobacteriaceae</taxon>
        <taxon>Yokenella</taxon>
    </lineage>
</organism>
<sequence>MMQTASHQMVEQFEHSLTITRLASADILQLLKIHVAEGKDPRWFLQQLEQARLNLGDWAQVAKRLNLNDGELSEFTLRLRHLQQRVPEYERGQNVNENQHIAALRFLATLEMLREKQPLLTYDTRLNEDSDEQQQQAQRQLRALECTMKALVAQAWPDALGLNNHLKLQFGADKVRRWLAESQSGDILSGMPFSELALLLIDKKEFSRHYATLFNAGSSLTYMVDPRITLQTFLEHCRQLHNTLANGGRLTPAGMALLSAYGQQISAPVQRAFEQGRARVNPASFLTVDNDELAQYWQQATEDPSPLRDNIEQPRRQPKRTPEQRDQLISSLLWGVVGAVVLVMMGVAVWLFSTLPDAPPPERVQVAEAPAAPERDTPSPREKLSQMGVTWDPLSLRAAIDRNDGKVTQLFLQGGMNWQLAWTEQALAANSETVLGLLLNYSLQMDEPKPCRRFITTVSHALSSGEAMTSLRKSYLQRFCTSPVVVEHQQHSLEQAQQRYQAEPNAQNKKWLRIQQDIGAALR</sequence>
<feature type="transmembrane region" description="Helical" evidence="3">
    <location>
        <begin position="328"/>
        <end position="352"/>
    </location>
</feature>
<keyword evidence="3" id="KW-0472">Membrane</keyword>
<protein>
    <recommendedName>
        <fullName evidence="4">STY4199-like HEPN domain-containing protein</fullName>
    </recommendedName>
</protein>
<dbReference type="RefSeq" id="WP_038253743.1">
    <property type="nucleotide sequence ID" value="NZ_UAVL01000018.1"/>
</dbReference>
<dbReference type="Proteomes" id="UP000251313">
    <property type="component" value="Unassembled WGS sequence"/>
</dbReference>
<keyword evidence="3" id="KW-1133">Transmembrane helix</keyword>
<dbReference type="AlphaFoldDB" id="A0AB38G026"/>